<dbReference type="Proteomes" id="UP000246894">
    <property type="component" value="Chromosome"/>
</dbReference>
<keyword evidence="1" id="KW-0812">Transmembrane</keyword>
<gene>
    <name evidence="2" type="ORF">AURMO_00709</name>
</gene>
<feature type="transmembrane region" description="Helical" evidence="1">
    <location>
        <begin position="79"/>
        <end position="97"/>
    </location>
</feature>
<keyword evidence="1" id="KW-1133">Transmembrane helix</keyword>
<accession>A0A2Z3S2X9</accession>
<protein>
    <submittedName>
        <fullName evidence="2">Uncharacterized protein</fullName>
    </submittedName>
</protein>
<dbReference type="AlphaFoldDB" id="A0A2Z3S2X9"/>
<dbReference type="EMBL" id="CP023994">
    <property type="protein sequence ID" value="AWR21318.1"/>
    <property type="molecule type" value="Genomic_DNA"/>
</dbReference>
<evidence type="ECO:0000256" key="1">
    <source>
        <dbReference type="SAM" id="Phobius"/>
    </source>
</evidence>
<feature type="transmembrane region" description="Helical" evidence="1">
    <location>
        <begin position="54"/>
        <end position="72"/>
    </location>
</feature>
<reference evidence="2 3" key="1">
    <citation type="submission" date="2017-10" db="EMBL/GenBank/DDBJ databases">
        <title>Genome of an Actinobacterium that displays light-enhanced growth.</title>
        <authorList>
            <person name="Maresca J.A."/>
            <person name="Hempel P."/>
            <person name="Shevchenko O."/>
            <person name="Miller K.J."/>
            <person name="Hahn M.W."/>
        </authorList>
    </citation>
    <scope>NUCLEOTIDE SEQUENCE [LARGE SCALE GENOMIC DNA]</scope>
    <source>
        <strain evidence="2 3">MWH-Mo1</strain>
    </source>
</reference>
<proteinExistence type="predicted"/>
<feature type="transmembrane region" description="Helical" evidence="1">
    <location>
        <begin position="128"/>
        <end position="154"/>
    </location>
</feature>
<feature type="transmembrane region" description="Helical" evidence="1">
    <location>
        <begin position="14"/>
        <end position="34"/>
    </location>
</feature>
<dbReference type="KEGG" id="aum:AURMO_00709"/>
<keyword evidence="1" id="KW-0472">Membrane</keyword>
<evidence type="ECO:0000313" key="3">
    <source>
        <dbReference type="Proteomes" id="UP000246894"/>
    </source>
</evidence>
<organism evidence="2 3">
    <name type="scientific">Aurantimicrobium photophilum</name>
    <dbReference type="NCBI Taxonomy" id="1987356"/>
    <lineage>
        <taxon>Bacteria</taxon>
        <taxon>Bacillati</taxon>
        <taxon>Actinomycetota</taxon>
        <taxon>Actinomycetes</taxon>
        <taxon>Micrococcales</taxon>
        <taxon>Microbacteriaceae</taxon>
        <taxon>Aurantimicrobium</taxon>
    </lineage>
</organism>
<evidence type="ECO:0000313" key="2">
    <source>
        <dbReference type="EMBL" id="AWR21318.1"/>
    </source>
</evidence>
<name>A0A2Z3S2X9_9MICO</name>
<dbReference type="RefSeq" id="WP_110233173.1">
    <property type="nucleotide sequence ID" value="NZ_CP023994.1"/>
</dbReference>
<sequence>MTSAYVRKINLSPLWKWTLGISVASLGISIWYFVDTLAFVFKFSTYEQEAFKELIQFGAVVVLLGFVISNILRGKFSSVPWLLLVASVVEDLAFRFMNSIESGTFNLPLVNYFKAGGWNSTLQEAGPAIALMQLLISGVIYLLLASTVLAFVALKKKSNR</sequence>
<keyword evidence="3" id="KW-1185">Reference proteome</keyword>